<dbReference type="GO" id="GO:0006289">
    <property type="term" value="P:nucleotide-excision repair"/>
    <property type="evidence" value="ECO:0007669"/>
    <property type="project" value="TreeGrafter"/>
</dbReference>
<feature type="domain" description="Ssl1-like" evidence="11">
    <location>
        <begin position="2"/>
        <end position="165"/>
    </location>
</feature>
<evidence type="ECO:0000256" key="1">
    <source>
        <dbReference type="ARBA" id="ARBA00004123"/>
    </source>
</evidence>
<dbReference type="PANTHER" id="PTHR12695">
    <property type="entry name" value="GENERAL TRANSCRIPTION FACTOR IIH SUBUNIT 2"/>
    <property type="match status" value="1"/>
</dbReference>
<keyword evidence="9" id="KW-0234">DNA repair</keyword>
<evidence type="ECO:0000313" key="13">
    <source>
        <dbReference type="Proteomes" id="UP000270296"/>
    </source>
</evidence>
<evidence type="ECO:0000256" key="4">
    <source>
        <dbReference type="ARBA" id="ARBA00022763"/>
    </source>
</evidence>
<dbReference type="GO" id="GO:0005675">
    <property type="term" value="C:transcription factor TFIIH holo complex"/>
    <property type="evidence" value="ECO:0007669"/>
    <property type="project" value="TreeGrafter"/>
</dbReference>
<accession>A0A3P8HEW2</accession>
<evidence type="ECO:0000256" key="9">
    <source>
        <dbReference type="ARBA" id="ARBA00023204"/>
    </source>
</evidence>
<sequence>MSDFVDEFFDQNPISQLGLLVAKNKRAEVLSDLTGNIQKLKDGLNAVREAGCDGEFSLQNALRVALQTLKYPSHSSREMLIICSSLSTCDPDDIMITLKELKKLKIRCSFICLAEVYVFKLISEETSGTYSVLLDEEHLKNVLWTHAIPPVVPVKDLDSNLIRMGNCTVIYVLCNPLHSTFYIRKLC</sequence>
<evidence type="ECO:0000256" key="5">
    <source>
        <dbReference type="ARBA" id="ARBA00022771"/>
    </source>
</evidence>
<dbReference type="OrthoDB" id="284275at2759"/>
<dbReference type="InterPro" id="IPR007198">
    <property type="entry name" value="Ssl1-like"/>
</dbReference>
<keyword evidence="7" id="KW-0805">Transcription regulation</keyword>
<dbReference type="GO" id="GO:0006357">
    <property type="term" value="P:regulation of transcription by RNA polymerase II"/>
    <property type="evidence" value="ECO:0007669"/>
    <property type="project" value="TreeGrafter"/>
</dbReference>
<dbReference type="Gene3D" id="3.40.50.410">
    <property type="entry name" value="von Willebrand factor, type A domain"/>
    <property type="match status" value="1"/>
</dbReference>
<keyword evidence="13" id="KW-1185">Reference proteome</keyword>
<evidence type="ECO:0000259" key="11">
    <source>
        <dbReference type="Pfam" id="PF04056"/>
    </source>
</evidence>
<gene>
    <name evidence="12" type="ORF">SBAD_LOCUS12037</name>
</gene>
<evidence type="ECO:0000256" key="6">
    <source>
        <dbReference type="ARBA" id="ARBA00022833"/>
    </source>
</evidence>
<name>A0A3P8HEW2_9BILA</name>
<dbReference type="Proteomes" id="UP000270296">
    <property type="component" value="Unassembled WGS sequence"/>
</dbReference>
<reference evidence="12 13" key="1">
    <citation type="submission" date="2018-11" db="EMBL/GenBank/DDBJ databases">
        <authorList>
            <consortium name="Pathogen Informatics"/>
        </authorList>
    </citation>
    <scope>NUCLEOTIDE SEQUENCE [LARGE SCALE GENOMIC DNA]</scope>
</reference>
<evidence type="ECO:0000256" key="8">
    <source>
        <dbReference type="ARBA" id="ARBA00023163"/>
    </source>
</evidence>
<dbReference type="FunFam" id="3.40.50.410:FF:000015">
    <property type="entry name" value="General transcription factor IIH subunit 2"/>
    <property type="match status" value="1"/>
</dbReference>
<dbReference type="Pfam" id="PF04056">
    <property type="entry name" value="Ssl1"/>
    <property type="match status" value="1"/>
</dbReference>
<dbReference type="SUPFAM" id="SSF53300">
    <property type="entry name" value="vWA-like"/>
    <property type="match status" value="1"/>
</dbReference>
<evidence type="ECO:0000256" key="10">
    <source>
        <dbReference type="ARBA" id="ARBA00023242"/>
    </source>
</evidence>
<evidence type="ECO:0000256" key="7">
    <source>
        <dbReference type="ARBA" id="ARBA00023015"/>
    </source>
</evidence>
<keyword evidence="4" id="KW-0227">DNA damage</keyword>
<dbReference type="InterPro" id="IPR036465">
    <property type="entry name" value="vWFA_dom_sf"/>
</dbReference>
<comment type="similarity">
    <text evidence="2">Belongs to the GTF2H2 family.</text>
</comment>
<keyword evidence="5" id="KW-0863">Zinc-finger</keyword>
<evidence type="ECO:0000256" key="2">
    <source>
        <dbReference type="ARBA" id="ARBA00006092"/>
    </source>
</evidence>
<keyword evidence="6" id="KW-0862">Zinc</keyword>
<keyword evidence="10" id="KW-0539">Nucleus</keyword>
<dbReference type="AlphaFoldDB" id="A0A3P8HEW2"/>
<protein>
    <recommendedName>
        <fullName evidence="11">Ssl1-like domain-containing protein</fullName>
    </recommendedName>
</protein>
<proteinExistence type="inferred from homology"/>
<comment type="subcellular location">
    <subcellularLocation>
        <location evidence="1">Nucleus</location>
    </subcellularLocation>
</comment>
<evidence type="ECO:0000313" key="12">
    <source>
        <dbReference type="EMBL" id="VDP44959.1"/>
    </source>
</evidence>
<evidence type="ECO:0000256" key="3">
    <source>
        <dbReference type="ARBA" id="ARBA00022723"/>
    </source>
</evidence>
<keyword evidence="3" id="KW-0479">Metal-binding</keyword>
<keyword evidence="8" id="KW-0804">Transcription</keyword>
<dbReference type="EMBL" id="UZAM01016833">
    <property type="protein sequence ID" value="VDP44959.1"/>
    <property type="molecule type" value="Genomic_DNA"/>
</dbReference>
<organism evidence="12 13">
    <name type="scientific">Soboliphyme baturini</name>
    <dbReference type="NCBI Taxonomy" id="241478"/>
    <lineage>
        <taxon>Eukaryota</taxon>
        <taxon>Metazoa</taxon>
        <taxon>Ecdysozoa</taxon>
        <taxon>Nematoda</taxon>
        <taxon>Enoplea</taxon>
        <taxon>Dorylaimia</taxon>
        <taxon>Dioctophymatida</taxon>
        <taxon>Dioctophymatoidea</taxon>
        <taxon>Soboliphymatidae</taxon>
        <taxon>Soboliphyme</taxon>
    </lineage>
</organism>
<dbReference type="GO" id="GO:0008270">
    <property type="term" value="F:zinc ion binding"/>
    <property type="evidence" value="ECO:0007669"/>
    <property type="project" value="UniProtKB-KW"/>
</dbReference>
<dbReference type="PANTHER" id="PTHR12695:SF2">
    <property type="entry name" value="GENERAL TRANSCRIPTION FACTOR IIH SUBUNIT 2-RELATED"/>
    <property type="match status" value="1"/>
</dbReference>